<reference evidence="9" key="1">
    <citation type="submission" date="2025-08" db="UniProtKB">
        <authorList>
            <consortium name="Ensembl"/>
        </authorList>
    </citation>
    <scope>IDENTIFICATION</scope>
</reference>
<evidence type="ECO:0000256" key="7">
    <source>
        <dbReference type="SAM" id="MobiDB-lite"/>
    </source>
</evidence>
<feature type="compositionally biased region" description="Basic and acidic residues" evidence="7">
    <location>
        <begin position="346"/>
        <end position="401"/>
    </location>
</feature>
<comment type="cofactor">
    <cofactor evidence="1">
        <name>Ca(2+)</name>
        <dbReference type="ChEBI" id="CHEBI:29108"/>
    </cofactor>
</comment>
<keyword evidence="4" id="KW-1015">Disulfide bond</keyword>
<accession>A0A8C1SK80</accession>
<dbReference type="PROSITE" id="PS00289">
    <property type="entry name" value="PTX_1"/>
    <property type="match status" value="1"/>
</dbReference>
<evidence type="ECO:0000256" key="5">
    <source>
        <dbReference type="ARBA" id="ARBA00023180"/>
    </source>
</evidence>
<evidence type="ECO:0000256" key="2">
    <source>
        <dbReference type="ARBA" id="ARBA00022723"/>
    </source>
</evidence>
<dbReference type="GO" id="GO:0046872">
    <property type="term" value="F:metal ion binding"/>
    <property type="evidence" value="ECO:0007669"/>
    <property type="project" value="UniProtKB-KW"/>
</dbReference>
<feature type="compositionally biased region" description="Basic residues" evidence="7">
    <location>
        <begin position="336"/>
        <end position="345"/>
    </location>
</feature>
<feature type="compositionally biased region" description="Low complexity" evidence="7">
    <location>
        <begin position="90"/>
        <end position="109"/>
    </location>
</feature>
<feature type="domain" description="Pentraxin (PTX)" evidence="8">
    <location>
        <begin position="503"/>
        <end position="705"/>
    </location>
</feature>
<sequence length="706" mass="79645">MTSFHGAHPTAVKKKSMMTKNTNFAIMALPFSEHMNWGGIFRSHFLLFLISLLPSFTVCSIPGLEYDWGTQPKLVCIPIPADADPSCFTPGGAPHGNAHGAPHGPNSNGQGNGHGNGHHGAVSGLPSSHSSSSSSRHAISDEAKATILHLRESLVRQKETILDQRETIRELTAKLTLCESFGRGHHDDNHHGPSHHNSQPSSHHADPHFPLNGHRSDHHRGKSPYLGKHSFSPEQTGKTLQALKERLENLQARNSSSSYSSSLRDLLQRKINALEEQLHHHYDSHYGHHDNHHGYGHHEDNHDHDDHHNNHHNNHHDDHHDNHDSHQANHHDDHHSSHHRNHHYGHHYDRYSDHHDDHHGNHQDNHQSGHDDHHDTHHNNNHHDDHHDTHHNNNHHDDNHDTHHHHNHPEDHHDTHHNTHHNNNHHEDHHDTHHNNNHHDDHHDDGHHGNGHHGNDDHPQTSIQPPGSRVPIRGAINKLGAVLSNLQHKTPEPGPNKKPKNPDAFQIGFPMRTNYMYGRIKRTLLSEIFALTVCLWLKGGSGPGIGTPFSYSVPGQANELVLIEWGNNPMELLVNDKAVTLPLSLTDSKWHHLCVTWSTRDGMWEAYLDGVKRGSGENLSPWHPIKPGGVFILGQEQDTLGGRFDATQSFVGEMSDLQLWSRVLTSTEIYNQVSCSSHLTGDVITWSESMVELHGGVTKYPFDPCH</sequence>
<feature type="compositionally biased region" description="Basic and acidic residues" evidence="7">
    <location>
        <begin position="408"/>
        <end position="417"/>
    </location>
</feature>
<evidence type="ECO:0000256" key="4">
    <source>
        <dbReference type="ARBA" id="ARBA00023157"/>
    </source>
</evidence>
<dbReference type="InterPro" id="IPR051360">
    <property type="entry name" value="Neuronal_Pentraxin_Related"/>
</dbReference>
<dbReference type="PANTHER" id="PTHR19277:SF3">
    <property type="entry name" value="NEURONAL PENTRAXIN-1-RELATED"/>
    <property type="match status" value="1"/>
</dbReference>
<evidence type="ECO:0000313" key="9">
    <source>
        <dbReference type="Ensembl" id="ENSCCRP00015007656.1"/>
    </source>
</evidence>
<protein>
    <submittedName>
        <fullName evidence="9">Si:dkey-14o18.2</fullName>
    </submittedName>
</protein>
<feature type="compositionally biased region" description="Basic and acidic residues" evidence="7">
    <location>
        <begin position="424"/>
        <end position="459"/>
    </location>
</feature>
<name>A0A8C1SK80_CYPCA</name>
<dbReference type="SUPFAM" id="SSF49899">
    <property type="entry name" value="Concanavalin A-like lectins/glucanases"/>
    <property type="match status" value="1"/>
</dbReference>
<keyword evidence="3" id="KW-0106">Calcium</keyword>
<feature type="region of interest" description="Disordered" evidence="7">
    <location>
        <begin position="87"/>
        <end position="139"/>
    </location>
</feature>
<dbReference type="FunFam" id="2.60.120.200:FF:000012">
    <property type="entry name" value="neuronal pentraxin receptor"/>
    <property type="match status" value="1"/>
</dbReference>
<keyword evidence="5" id="KW-0325">Glycoprotein</keyword>
<dbReference type="PANTHER" id="PTHR19277">
    <property type="entry name" value="PENTRAXIN"/>
    <property type="match status" value="1"/>
</dbReference>
<feature type="region of interest" description="Disordered" evidence="7">
    <location>
        <begin position="183"/>
        <end position="234"/>
    </location>
</feature>
<dbReference type="PRINTS" id="PR00895">
    <property type="entry name" value="PENTAXIN"/>
</dbReference>
<evidence type="ECO:0000259" key="8">
    <source>
        <dbReference type="PROSITE" id="PS51828"/>
    </source>
</evidence>
<dbReference type="Ensembl" id="ENSCCRT00015007975.1">
    <property type="protein sequence ID" value="ENSCCRP00015007656.1"/>
    <property type="gene ID" value="ENSCCRG00015003836.1"/>
</dbReference>
<dbReference type="SMART" id="SM00159">
    <property type="entry name" value="PTX"/>
    <property type="match status" value="1"/>
</dbReference>
<organism evidence="9 10">
    <name type="scientific">Cyprinus carpio</name>
    <name type="common">Common carp</name>
    <dbReference type="NCBI Taxonomy" id="7962"/>
    <lineage>
        <taxon>Eukaryota</taxon>
        <taxon>Metazoa</taxon>
        <taxon>Chordata</taxon>
        <taxon>Craniata</taxon>
        <taxon>Vertebrata</taxon>
        <taxon>Euteleostomi</taxon>
        <taxon>Actinopterygii</taxon>
        <taxon>Neopterygii</taxon>
        <taxon>Teleostei</taxon>
        <taxon>Ostariophysi</taxon>
        <taxon>Cypriniformes</taxon>
        <taxon>Cyprinidae</taxon>
        <taxon>Cyprininae</taxon>
        <taxon>Cyprinus</taxon>
    </lineage>
</organism>
<feature type="region of interest" description="Disordered" evidence="7">
    <location>
        <begin position="283"/>
        <end position="472"/>
    </location>
</feature>
<evidence type="ECO:0000256" key="1">
    <source>
        <dbReference type="ARBA" id="ARBA00001913"/>
    </source>
</evidence>
<evidence type="ECO:0000313" key="10">
    <source>
        <dbReference type="Proteomes" id="UP000694700"/>
    </source>
</evidence>
<evidence type="ECO:0000256" key="6">
    <source>
        <dbReference type="PROSITE-ProRule" id="PRU01172"/>
    </source>
</evidence>
<feature type="compositionally biased region" description="Basic and acidic residues" evidence="7">
    <location>
        <begin position="315"/>
        <end position="335"/>
    </location>
</feature>
<dbReference type="PROSITE" id="PS51828">
    <property type="entry name" value="PTX_2"/>
    <property type="match status" value="1"/>
</dbReference>
<dbReference type="Pfam" id="PF00354">
    <property type="entry name" value="Pentaxin"/>
    <property type="match status" value="1"/>
</dbReference>
<dbReference type="Proteomes" id="UP000694700">
    <property type="component" value="Unplaced"/>
</dbReference>
<comment type="caution">
    <text evidence="6">Lacks conserved residue(s) required for the propagation of feature annotation.</text>
</comment>
<dbReference type="AlphaFoldDB" id="A0A8C1SK80"/>
<dbReference type="InterPro" id="IPR001759">
    <property type="entry name" value="PTX_dom"/>
</dbReference>
<proteinExistence type="predicted"/>
<feature type="compositionally biased region" description="Basic and acidic residues" evidence="7">
    <location>
        <begin position="283"/>
        <end position="308"/>
    </location>
</feature>
<keyword evidence="2" id="KW-0479">Metal-binding</keyword>
<dbReference type="InterPro" id="IPR030476">
    <property type="entry name" value="Pentaxin_CS"/>
</dbReference>
<dbReference type="Gene3D" id="2.60.120.200">
    <property type="match status" value="1"/>
</dbReference>
<dbReference type="CDD" id="cd00152">
    <property type="entry name" value="PTX"/>
    <property type="match status" value="1"/>
</dbReference>
<dbReference type="InterPro" id="IPR013320">
    <property type="entry name" value="ConA-like_dom_sf"/>
</dbReference>
<evidence type="ECO:0000256" key="3">
    <source>
        <dbReference type="ARBA" id="ARBA00022837"/>
    </source>
</evidence>